<accession>A0ABV8UN05</accession>
<protein>
    <submittedName>
        <fullName evidence="3">Rap1a/Tai family immunity protein</fullName>
    </submittedName>
</protein>
<proteinExistence type="predicted"/>
<keyword evidence="1" id="KW-0732">Signal</keyword>
<keyword evidence="4" id="KW-1185">Reference proteome</keyword>
<gene>
    <name evidence="3" type="ORF">ACFOW6_13900</name>
</gene>
<name>A0ABV8UN05_9PROT</name>
<reference evidence="4" key="1">
    <citation type="journal article" date="2019" name="Int. J. Syst. Evol. Microbiol.">
        <title>The Global Catalogue of Microorganisms (GCM) 10K type strain sequencing project: providing services to taxonomists for standard genome sequencing and annotation.</title>
        <authorList>
            <consortium name="The Broad Institute Genomics Platform"/>
            <consortium name="The Broad Institute Genome Sequencing Center for Infectious Disease"/>
            <person name="Wu L."/>
            <person name="Ma J."/>
        </authorList>
    </citation>
    <scope>NUCLEOTIDE SEQUENCE [LARGE SCALE GENOMIC DNA]</scope>
    <source>
        <strain evidence="4">CECT 8472</strain>
    </source>
</reference>
<dbReference type="InterPro" id="IPR041238">
    <property type="entry name" value="Rap1a"/>
</dbReference>
<comment type="caution">
    <text evidence="3">The sequence shown here is derived from an EMBL/GenBank/DDBJ whole genome shotgun (WGS) entry which is preliminary data.</text>
</comment>
<dbReference type="Proteomes" id="UP001595799">
    <property type="component" value="Unassembled WGS sequence"/>
</dbReference>
<evidence type="ECO:0000256" key="1">
    <source>
        <dbReference type="SAM" id="SignalP"/>
    </source>
</evidence>
<feature type="signal peptide" evidence="1">
    <location>
        <begin position="1"/>
        <end position="22"/>
    </location>
</feature>
<sequence>MRHLLASITAAMVLTFASVAGAEDAEPLTGDNLILDYKAGPVAREMSINYVLGILDTLILIQHICPPEETMTMGEAAETVIHTIEADRQLREAEIPATAIAAARRTYPCDG</sequence>
<evidence type="ECO:0000259" key="2">
    <source>
        <dbReference type="Pfam" id="PF18602"/>
    </source>
</evidence>
<dbReference type="EMBL" id="JBHSCW010000007">
    <property type="protein sequence ID" value="MFC4352641.1"/>
    <property type="molecule type" value="Genomic_DNA"/>
</dbReference>
<dbReference type="Pfam" id="PF18602">
    <property type="entry name" value="Rap1a"/>
    <property type="match status" value="1"/>
</dbReference>
<evidence type="ECO:0000313" key="3">
    <source>
        <dbReference type="EMBL" id="MFC4352641.1"/>
    </source>
</evidence>
<evidence type="ECO:0000313" key="4">
    <source>
        <dbReference type="Proteomes" id="UP001595799"/>
    </source>
</evidence>
<dbReference type="RefSeq" id="WP_382422995.1">
    <property type="nucleotide sequence ID" value="NZ_JBHSCW010000007.1"/>
</dbReference>
<feature type="chain" id="PRO_5046713274" evidence="1">
    <location>
        <begin position="23"/>
        <end position="111"/>
    </location>
</feature>
<feature type="domain" description="Rap1a immunity protein" evidence="2">
    <location>
        <begin position="39"/>
        <end position="109"/>
    </location>
</feature>
<organism evidence="3 4">
    <name type="scientific">Fodinicurvata halophila</name>
    <dbReference type="NCBI Taxonomy" id="1419723"/>
    <lineage>
        <taxon>Bacteria</taxon>
        <taxon>Pseudomonadati</taxon>
        <taxon>Pseudomonadota</taxon>
        <taxon>Alphaproteobacteria</taxon>
        <taxon>Rhodospirillales</taxon>
        <taxon>Rhodovibrionaceae</taxon>
        <taxon>Fodinicurvata</taxon>
    </lineage>
</organism>